<feature type="signal peptide" evidence="1">
    <location>
        <begin position="1"/>
        <end position="19"/>
    </location>
</feature>
<keyword evidence="3" id="KW-1185">Reference proteome</keyword>
<protein>
    <recommendedName>
        <fullName evidence="4">DUF2059 domain-containing protein</fullName>
    </recommendedName>
</protein>
<dbReference type="RefSeq" id="WP_290362407.1">
    <property type="nucleotide sequence ID" value="NZ_JAUFQU010000001.1"/>
</dbReference>
<gene>
    <name evidence="2" type="ORF">QW060_04230</name>
</gene>
<organism evidence="2 3">
    <name type="scientific">Paenimyroides ceti</name>
    <dbReference type="NCBI Taxonomy" id="395087"/>
    <lineage>
        <taxon>Bacteria</taxon>
        <taxon>Pseudomonadati</taxon>
        <taxon>Bacteroidota</taxon>
        <taxon>Flavobacteriia</taxon>
        <taxon>Flavobacteriales</taxon>
        <taxon>Flavobacteriaceae</taxon>
        <taxon>Paenimyroides</taxon>
    </lineage>
</organism>
<proteinExistence type="predicted"/>
<evidence type="ECO:0000313" key="2">
    <source>
        <dbReference type="EMBL" id="MDN3706330.1"/>
    </source>
</evidence>
<evidence type="ECO:0000256" key="1">
    <source>
        <dbReference type="SAM" id="SignalP"/>
    </source>
</evidence>
<keyword evidence="1" id="KW-0732">Signal</keyword>
<comment type="caution">
    <text evidence="2">The sequence shown here is derived from an EMBL/GenBank/DDBJ whole genome shotgun (WGS) entry which is preliminary data.</text>
</comment>
<evidence type="ECO:0008006" key="4">
    <source>
        <dbReference type="Google" id="ProtNLM"/>
    </source>
</evidence>
<name>A0ABT8CT09_9FLAO</name>
<accession>A0ABT8CT09</accession>
<feature type="chain" id="PRO_5045290144" description="DUF2059 domain-containing protein" evidence="1">
    <location>
        <begin position="20"/>
        <end position="132"/>
    </location>
</feature>
<dbReference type="Proteomes" id="UP001242368">
    <property type="component" value="Unassembled WGS sequence"/>
</dbReference>
<dbReference type="EMBL" id="JAUFQU010000001">
    <property type="protein sequence ID" value="MDN3706330.1"/>
    <property type="molecule type" value="Genomic_DNA"/>
</dbReference>
<evidence type="ECO:0000313" key="3">
    <source>
        <dbReference type="Proteomes" id="UP001242368"/>
    </source>
</evidence>
<sequence length="132" mass="15270">MKKYLLFFALMVTSYHAAAQANKEDVRVLLEVSGIINPYQNIVNQIEEQISEDKRAAFKKDMQGLLTRVRNKQIDDYSKVLTQDEVVRLTEFFKSSLGASFVKKKAQIDLNNMEQDEAINLELQGIIMKYMM</sequence>
<reference evidence="3" key="1">
    <citation type="journal article" date="2019" name="Int. J. Syst. Evol. Microbiol.">
        <title>The Global Catalogue of Microorganisms (GCM) 10K type strain sequencing project: providing services to taxonomists for standard genome sequencing and annotation.</title>
        <authorList>
            <consortium name="The Broad Institute Genomics Platform"/>
            <consortium name="The Broad Institute Genome Sequencing Center for Infectious Disease"/>
            <person name="Wu L."/>
            <person name="Ma J."/>
        </authorList>
    </citation>
    <scope>NUCLEOTIDE SEQUENCE [LARGE SCALE GENOMIC DNA]</scope>
    <source>
        <strain evidence="3">CECT 7184</strain>
    </source>
</reference>